<dbReference type="InterPro" id="IPR000073">
    <property type="entry name" value="AB_hydrolase_1"/>
</dbReference>
<dbReference type="Gene3D" id="3.40.50.1820">
    <property type="entry name" value="alpha/beta hydrolase"/>
    <property type="match status" value="1"/>
</dbReference>
<evidence type="ECO:0000256" key="3">
    <source>
        <dbReference type="SAM" id="SignalP"/>
    </source>
</evidence>
<dbReference type="GO" id="GO:0016020">
    <property type="term" value="C:membrane"/>
    <property type="evidence" value="ECO:0007669"/>
    <property type="project" value="TreeGrafter"/>
</dbReference>
<keyword evidence="3" id="KW-0732">Signal</keyword>
<dbReference type="Proteomes" id="UP000289857">
    <property type="component" value="Unassembled WGS sequence"/>
</dbReference>
<dbReference type="Pfam" id="PF00561">
    <property type="entry name" value="Abhydrolase_1"/>
    <property type="match status" value="1"/>
</dbReference>
<name>A0A4V1N2F8_9FLAO</name>
<dbReference type="OrthoDB" id="9780932at2"/>
<dbReference type="InterPro" id="IPR050266">
    <property type="entry name" value="AB_hydrolase_sf"/>
</dbReference>
<organism evidence="5 6">
    <name type="scientific">Flavobacterium stagni</name>
    <dbReference type="NCBI Taxonomy" id="2506421"/>
    <lineage>
        <taxon>Bacteria</taxon>
        <taxon>Pseudomonadati</taxon>
        <taxon>Bacteroidota</taxon>
        <taxon>Flavobacteriia</taxon>
        <taxon>Flavobacteriales</taxon>
        <taxon>Flavobacteriaceae</taxon>
        <taxon>Flavobacterium</taxon>
    </lineage>
</organism>
<dbReference type="AlphaFoldDB" id="A0A4V1N2F8"/>
<proteinExistence type="inferred from homology"/>
<feature type="signal peptide" evidence="3">
    <location>
        <begin position="1"/>
        <end position="19"/>
    </location>
</feature>
<dbReference type="InterPro" id="IPR029058">
    <property type="entry name" value="AB_hydrolase_fold"/>
</dbReference>
<feature type="domain" description="AB hydrolase-1" evidence="4">
    <location>
        <begin position="33"/>
        <end position="295"/>
    </location>
</feature>
<comment type="similarity">
    <text evidence="1">Belongs to the peptidase S33 family.</text>
</comment>
<gene>
    <name evidence="5" type="ORF">EQG61_11300</name>
</gene>
<dbReference type="PRINTS" id="PR00793">
    <property type="entry name" value="PROAMNOPTASE"/>
</dbReference>
<dbReference type="PANTHER" id="PTHR43798">
    <property type="entry name" value="MONOACYLGLYCEROL LIPASE"/>
    <property type="match status" value="1"/>
</dbReference>
<evidence type="ECO:0000259" key="4">
    <source>
        <dbReference type="Pfam" id="PF00561"/>
    </source>
</evidence>
<keyword evidence="6" id="KW-1185">Reference proteome</keyword>
<reference evidence="6" key="1">
    <citation type="submission" date="2019-01" db="EMBL/GenBank/DDBJ databases">
        <title>Cytophagaceae bacterium strain CAR-16.</title>
        <authorList>
            <person name="Chen W.-M."/>
        </authorList>
    </citation>
    <scope>NUCLEOTIDE SEQUENCE [LARGE SCALE GENOMIC DNA]</scope>
    <source>
        <strain evidence="6">WWJ-16</strain>
    </source>
</reference>
<accession>A0A4V1N2F8</accession>
<protein>
    <submittedName>
        <fullName evidence="5">Alpha/beta hydrolase</fullName>
    </submittedName>
</protein>
<evidence type="ECO:0000313" key="5">
    <source>
        <dbReference type="EMBL" id="RXR21590.1"/>
    </source>
</evidence>
<feature type="chain" id="PRO_5021012786" evidence="3">
    <location>
        <begin position="20"/>
        <end position="308"/>
    </location>
</feature>
<dbReference type="PANTHER" id="PTHR43798:SF33">
    <property type="entry name" value="HYDROLASE, PUTATIVE (AFU_ORTHOLOGUE AFUA_2G14860)-RELATED"/>
    <property type="match status" value="1"/>
</dbReference>
<sequence>MKKTRYTLVLLLLTVSLYAQTLYTKAFGNPQDKPLLFLHGGPGYNSASFEFTTAQRLADQGFYVIVYDRRGEGRSTDPNAEYSLAEAGADIQTIMEQYKVSKVHLLGHSFGGILAVKFARIHPELVHSVVLIGAPVSLQESFTQIIARCKTIYETKNDISNLKYLGLLQEMDKTSMMYASYCFMHAMRNGFYSPKQPTDEAKALYANMKTQPELTKWGGQMTQEAPLGFAKNDQYTTLDLTENIKQLVEKKMPVYGFYGQEDGLYSEAQIKKLEQLLPEKQLYYWTQCSHSVFIDQQSNFIATLKAIL</sequence>
<dbReference type="GO" id="GO:0006508">
    <property type="term" value="P:proteolysis"/>
    <property type="evidence" value="ECO:0007669"/>
    <property type="project" value="InterPro"/>
</dbReference>
<evidence type="ECO:0000256" key="1">
    <source>
        <dbReference type="ARBA" id="ARBA00010088"/>
    </source>
</evidence>
<evidence type="ECO:0000313" key="6">
    <source>
        <dbReference type="Proteomes" id="UP000289857"/>
    </source>
</evidence>
<dbReference type="InterPro" id="IPR002410">
    <property type="entry name" value="Peptidase_S33"/>
</dbReference>
<dbReference type="SUPFAM" id="SSF53474">
    <property type="entry name" value="alpha/beta-Hydrolases"/>
    <property type="match status" value="1"/>
</dbReference>
<dbReference type="PRINTS" id="PR00111">
    <property type="entry name" value="ABHYDROLASE"/>
</dbReference>
<dbReference type="RefSeq" id="WP_129462050.1">
    <property type="nucleotide sequence ID" value="NZ_SBKN01000007.1"/>
</dbReference>
<dbReference type="EMBL" id="SBKN01000007">
    <property type="protein sequence ID" value="RXR21590.1"/>
    <property type="molecule type" value="Genomic_DNA"/>
</dbReference>
<keyword evidence="2 5" id="KW-0378">Hydrolase</keyword>
<comment type="caution">
    <text evidence="5">The sequence shown here is derived from an EMBL/GenBank/DDBJ whole genome shotgun (WGS) entry which is preliminary data.</text>
</comment>
<dbReference type="GO" id="GO:0008233">
    <property type="term" value="F:peptidase activity"/>
    <property type="evidence" value="ECO:0007669"/>
    <property type="project" value="InterPro"/>
</dbReference>
<evidence type="ECO:0000256" key="2">
    <source>
        <dbReference type="ARBA" id="ARBA00022801"/>
    </source>
</evidence>